<evidence type="ECO:0000313" key="1">
    <source>
        <dbReference type="EMBL" id="MBB4917652.1"/>
    </source>
</evidence>
<organism evidence="1 2">
    <name type="scientific">Streptosporangium saharense</name>
    <dbReference type="NCBI Taxonomy" id="1706840"/>
    <lineage>
        <taxon>Bacteria</taxon>
        <taxon>Bacillati</taxon>
        <taxon>Actinomycetota</taxon>
        <taxon>Actinomycetes</taxon>
        <taxon>Streptosporangiales</taxon>
        <taxon>Streptosporangiaceae</taxon>
        <taxon>Streptosporangium</taxon>
    </lineage>
</organism>
<sequence length="304" mass="32047">MSIDLAAAASFMAAHARVLDRRRFQLLTGQADPGAVLAALDGYRNADGGYGWGLEADLRSPESQPGAALHAFEVFEDVAPVTTGRAVELCDWLGSVTLPDGGLPFALPLTVAEGTAPWWAAGAETPGSSLQITAVTAAAAHRVAGHDRAVAEHPWLARATRHCLDAIEALGERPSAYVLLFAVRFLDAVHDTYPEAAGLLRRLGEYVPADGVVAVEGGTEEEALRPLDFAPLPGRPARALFTPEVVAADLDRLAGAQRDDGGWTVEYARISPAGALDWRGHVTVRAVELLRRNGLLDLGAATAL</sequence>
<evidence type="ECO:0000313" key="2">
    <source>
        <dbReference type="Proteomes" id="UP000552644"/>
    </source>
</evidence>
<keyword evidence="2" id="KW-1185">Reference proteome</keyword>
<dbReference type="InterPro" id="IPR008930">
    <property type="entry name" value="Terpenoid_cyclase/PrenylTrfase"/>
</dbReference>
<accession>A0A7W7VP73</accession>
<reference evidence="1 2" key="1">
    <citation type="submission" date="2020-08" db="EMBL/GenBank/DDBJ databases">
        <title>Genomic Encyclopedia of Type Strains, Phase III (KMG-III): the genomes of soil and plant-associated and newly described type strains.</title>
        <authorList>
            <person name="Whitman W."/>
        </authorList>
    </citation>
    <scope>NUCLEOTIDE SEQUENCE [LARGE SCALE GENOMIC DNA]</scope>
    <source>
        <strain evidence="1 2">CECT 8840</strain>
    </source>
</reference>
<dbReference type="AlphaFoldDB" id="A0A7W7VP73"/>
<dbReference type="Proteomes" id="UP000552644">
    <property type="component" value="Unassembled WGS sequence"/>
</dbReference>
<gene>
    <name evidence="1" type="ORF">FHS44_004772</name>
</gene>
<protein>
    <submittedName>
        <fullName evidence="1">Uncharacterized protein</fullName>
    </submittedName>
</protein>
<name>A0A7W7VP73_9ACTN</name>
<comment type="caution">
    <text evidence="1">The sequence shown here is derived from an EMBL/GenBank/DDBJ whole genome shotgun (WGS) entry which is preliminary data.</text>
</comment>
<dbReference type="SUPFAM" id="SSF48239">
    <property type="entry name" value="Terpenoid cyclases/Protein prenyltransferases"/>
    <property type="match status" value="1"/>
</dbReference>
<dbReference type="EMBL" id="JACHJP010000005">
    <property type="protein sequence ID" value="MBB4917652.1"/>
    <property type="molecule type" value="Genomic_DNA"/>
</dbReference>
<dbReference type="RefSeq" id="WP_184718127.1">
    <property type="nucleotide sequence ID" value="NZ_JACHJP010000005.1"/>
</dbReference>
<proteinExistence type="predicted"/>